<comment type="caution">
    <text evidence="2">The sequence shown here is derived from an EMBL/GenBank/DDBJ whole genome shotgun (WGS) entry which is preliminary data.</text>
</comment>
<organism evidence="2 3">
    <name type="scientific">Alcaligenes endophyticus</name>
    <dbReference type="NCBI Taxonomy" id="1929088"/>
    <lineage>
        <taxon>Bacteria</taxon>
        <taxon>Pseudomonadati</taxon>
        <taxon>Pseudomonadota</taxon>
        <taxon>Betaproteobacteria</taxon>
        <taxon>Burkholderiales</taxon>
        <taxon>Alcaligenaceae</taxon>
        <taxon>Alcaligenes</taxon>
    </lineage>
</organism>
<sequence>MMTLKMFPVIAVISLLASCASTKEPNSPRAHTSLSSQGCRASQVNIIGQTASETTLKRAQEQAGADKLRVMQPDRMYTTDYDPTRLSVRVNANNNIQDVYCG</sequence>
<dbReference type="Pfam" id="PF11720">
    <property type="entry name" value="Inhibitor_I78"/>
    <property type="match status" value="1"/>
</dbReference>
<dbReference type="PROSITE" id="PS51257">
    <property type="entry name" value="PROKAR_LIPOPROTEIN"/>
    <property type="match status" value="1"/>
</dbReference>
<dbReference type="EMBL" id="JAJHNU010000005">
    <property type="protein sequence ID" value="MDN4122723.1"/>
    <property type="molecule type" value="Genomic_DNA"/>
</dbReference>
<dbReference type="RefSeq" id="WP_266123756.1">
    <property type="nucleotide sequence ID" value="NZ_JAJHNU010000005.1"/>
</dbReference>
<evidence type="ECO:0008006" key="4">
    <source>
        <dbReference type="Google" id="ProtNLM"/>
    </source>
</evidence>
<evidence type="ECO:0000313" key="2">
    <source>
        <dbReference type="EMBL" id="MDN4122723.1"/>
    </source>
</evidence>
<proteinExistence type="predicted"/>
<dbReference type="PANTHER" id="PTHR39600">
    <property type="entry name" value="PEPTIDASE INHIBITOR I78 FAMILY PROTEIN"/>
    <property type="match status" value="1"/>
</dbReference>
<accession>A0ABT8EN43</accession>
<dbReference type="InterPro" id="IPR021719">
    <property type="entry name" value="Prot_inh_I78"/>
</dbReference>
<keyword evidence="1" id="KW-0732">Signal</keyword>
<name>A0ABT8EN43_9BURK</name>
<evidence type="ECO:0000256" key="1">
    <source>
        <dbReference type="SAM" id="SignalP"/>
    </source>
</evidence>
<dbReference type="Gene3D" id="3.30.10.10">
    <property type="entry name" value="Trypsin Inhibitor V, subunit A"/>
    <property type="match status" value="1"/>
</dbReference>
<dbReference type="Proteomes" id="UP001168613">
    <property type="component" value="Unassembled WGS sequence"/>
</dbReference>
<gene>
    <name evidence="2" type="ORF">LMS43_15640</name>
</gene>
<evidence type="ECO:0000313" key="3">
    <source>
        <dbReference type="Proteomes" id="UP001168613"/>
    </source>
</evidence>
<keyword evidence="3" id="KW-1185">Reference proteome</keyword>
<feature type="chain" id="PRO_5046902931" description="Peptidase inhibitor I78 family protein" evidence="1">
    <location>
        <begin position="23"/>
        <end position="102"/>
    </location>
</feature>
<feature type="signal peptide" evidence="1">
    <location>
        <begin position="1"/>
        <end position="22"/>
    </location>
</feature>
<protein>
    <recommendedName>
        <fullName evidence="4">Peptidase inhibitor I78 family protein</fullName>
    </recommendedName>
</protein>
<dbReference type="PANTHER" id="PTHR39600:SF1">
    <property type="entry name" value="PEPTIDASE INHIBITOR I78 FAMILY PROTEIN"/>
    <property type="match status" value="1"/>
</dbReference>
<reference evidence="2" key="1">
    <citation type="submission" date="2021-11" db="EMBL/GenBank/DDBJ databases">
        <title>Draft genome sequence of Alcaligenes endophyticus type strain CCUG 75668T.</title>
        <authorList>
            <person name="Salva-Serra F."/>
            <person name="Duran R.E."/>
            <person name="Seeger M."/>
            <person name="Moore E.R.B."/>
            <person name="Jaen-Luchoro D."/>
        </authorList>
    </citation>
    <scope>NUCLEOTIDE SEQUENCE</scope>
    <source>
        <strain evidence="2">CCUG 75668</strain>
    </source>
</reference>